<name>A0A1T4P9R1_9PORP</name>
<evidence type="ECO:0000313" key="3">
    <source>
        <dbReference type="Proteomes" id="UP000190121"/>
    </source>
</evidence>
<evidence type="ECO:0000256" key="1">
    <source>
        <dbReference type="SAM" id="SignalP"/>
    </source>
</evidence>
<keyword evidence="1" id="KW-0732">Signal</keyword>
<sequence>MNKRIIFFAFLALFTLSSLRAQEPLAEGVGSFSIDDTANSSLSLQTMDSHNPWETTLQSAPVTGKMNSLDIHGALGFRMAFPNGIQFSTAFSLLPELTARAGFSFFSIALFNRDIAWQEIHHKSENQPEPDNLLDLRTSVKFSNFQGLFLVDYHPFKNWFRLTGGFFLGRMKFKSNITLIDHKTKEPISLDNEIFDPASNGTIILQDDSDSSREIVFKVEEKPSLELTLNFGRIFQPYLGIGGGYSVPKTPISFVWDLGFVVAGKPRLYSPNVVRGDLNSLLDYSKEAQVALYRMQILPVANLGISVRLF</sequence>
<dbReference type="EMBL" id="FUXE01000015">
    <property type="protein sequence ID" value="SJZ88189.1"/>
    <property type="molecule type" value="Genomic_DNA"/>
</dbReference>
<accession>A0A1T4P9R1</accession>
<evidence type="ECO:0000313" key="2">
    <source>
        <dbReference type="EMBL" id="SJZ88189.1"/>
    </source>
</evidence>
<proteinExistence type="predicted"/>
<dbReference type="Gene3D" id="2.40.160.170">
    <property type="match status" value="1"/>
</dbReference>
<feature type="signal peptide" evidence="1">
    <location>
        <begin position="1"/>
        <end position="21"/>
    </location>
</feature>
<organism evidence="2 3">
    <name type="scientific">Porphyromonas circumdentaria</name>
    <dbReference type="NCBI Taxonomy" id="29524"/>
    <lineage>
        <taxon>Bacteria</taxon>
        <taxon>Pseudomonadati</taxon>
        <taxon>Bacteroidota</taxon>
        <taxon>Bacteroidia</taxon>
        <taxon>Bacteroidales</taxon>
        <taxon>Porphyromonadaceae</taxon>
        <taxon>Porphyromonas</taxon>
    </lineage>
</organism>
<dbReference type="AlphaFoldDB" id="A0A1T4P9R1"/>
<dbReference type="RefSeq" id="WP_078737279.1">
    <property type="nucleotide sequence ID" value="NZ_FUXE01000015.1"/>
</dbReference>
<evidence type="ECO:0008006" key="4">
    <source>
        <dbReference type="Google" id="ProtNLM"/>
    </source>
</evidence>
<dbReference type="OrthoDB" id="597504at2"/>
<gene>
    <name evidence="2" type="ORF">SAMN02745171_01376</name>
</gene>
<feature type="chain" id="PRO_5013001607" description="Outer membrane protein beta-barrel domain-containing protein" evidence="1">
    <location>
        <begin position="22"/>
        <end position="310"/>
    </location>
</feature>
<dbReference type="Proteomes" id="UP000190121">
    <property type="component" value="Unassembled WGS sequence"/>
</dbReference>
<reference evidence="3" key="1">
    <citation type="submission" date="2017-02" db="EMBL/GenBank/DDBJ databases">
        <authorList>
            <person name="Varghese N."/>
            <person name="Submissions S."/>
        </authorList>
    </citation>
    <scope>NUCLEOTIDE SEQUENCE [LARGE SCALE GENOMIC DNA]</scope>
    <source>
        <strain evidence="3">ATCC 51356</strain>
    </source>
</reference>
<keyword evidence="3" id="KW-1185">Reference proteome</keyword>
<protein>
    <recommendedName>
        <fullName evidence="4">Outer membrane protein beta-barrel domain-containing protein</fullName>
    </recommendedName>
</protein>
<dbReference type="STRING" id="29524.SAMN02745171_01376"/>